<evidence type="ECO:0000313" key="2">
    <source>
        <dbReference type="Proteomes" id="UP001380953"/>
    </source>
</evidence>
<reference evidence="1" key="1">
    <citation type="submission" date="2024-03" db="EMBL/GenBank/DDBJ databases">
        <title>Whole genome sequecning of epiphytes from Marcgravia umbellata leaves.</title>
        <authorList>
            <person name="Kumar G."/>
            <person name="Savka M.A."/>
        </authorList>
    </citation>
    <scope>NUCLEOTIDE SEQUENCE</scope>
    <source>
        <strain evidence="1">RIT_BL5</strain>
    </source>
</reference>
<comment type="caution">
    <text evidence="1">The sequence shown here is derived from an EMBL/GenBank/DDBJ whole genome shotgun (WGS) entry which is preliminary data.</text>
</comment>
<gene>
    <name evidence="1" type="primary">thpR</name>
    <name evidence="1" type="ORF">WKI47_22085</name>
</gene>
<dbReference type="Proteomes" id="UP001380953">
    <property type="component" value="Unassembled WGS sequence"/>
</dbReference>
<name>A0ACC6PI78_9BACL</name>
<organism evidence="1 2">
    <name type="scientific">Saccharibacillus sacchari</name>
    <dbReference type="NCBI Taxonomy" id="456493"/>
    <lineage>
        <taxon>Bacteria</taxon>
        <taxon>Bacillati</taxon>
        <taxon>Bacillota</taxon>
        <taxon>Bacilli</taxon>
        <taxon>Bacillales</taxon>
        <taxon>Paenibacillaceae</taxon>
        <taxon>Saccharibacillus</taxon>
    </lineage>
</organism>
<evidence type="ECO:0000313" key="1">
    <source>
        <dbReference type="EMBL" id="MEJ8306608.1"/>
    </source>
</evidence>
<proteinExistence type="predicted"/>
<keyword evidence="2" id="KW-1185">Reference proteome</keyword>
<protein>
    <submittedName>
        <fullName evidence="1">RNA 2',3'-cyclic phosphodiesterase</fullName>
    </submittedName>
</protein>
<accession>A0ACC6PI78</accession>
<sequence length="205" mass="22402">MIERQEEAEKEMPESQKAGKDRPRIFVAVPVGPIVGAALSTWAETTFGADSFRRWTDVRDVHFTLKFLGDVEQERIAAIEAALKEALARETPFALGVAGAGTFGLAEAPRVLFAEPAEGSEGLCRLAEATEAALAPLGFAREKRSFRAHSTLARKYAAGEKVFESSKLETAPVLSVGTVDQAVLYRTHMYQRPMYERIAEFPLGG</sequence>
<dbReference type="EMBL" id="JBBKAR010000056">
    <property type="protein sequence ID" value="MEJ8306608.1"/>
    <property type="molecule type" value="Genomic_DNA"/>
</dbReference>